<feature type="signal peptide" evidence="1">
    <location>
        <begin position="1"/>
        <end position="23"/>
    </location>
</feature>
<gene>
    <name evidence="2" type="ORF">J2I48_17715</name>
</gene>
<proteinExistence type="predicted"/>
<evidence type="ECO:0000313" key="2">
    <source>
        <dbReference type="EMBL" id="MBO0932853.1"/>
    </source>
</evidence>
<reference evidence="2 3" key="1">
    <citation type="submission" date="2021-03" db="EMBL/GenBank/DDBJ databases">
        <title>Fibrella sp. HMF5036 genome sequencing and assembly.</title>
        <authorList>
            <person name="Kang H."/>
            <person name="Kim H."/>
            <person name="Bae S."/>
            <person name="Joh K."/>
        </authorList>
    </citation>
    <scope>NUCLEOTIDE SEQUENCE [LARGE SCALE GENOMIC DNA]</scope>
    <source>
        <strain evidence="2 3">HMF5036</strain>
    </source>
</reference>
<comment type="caution">
    <text evidence="2">The sequence shown here is derived from an EMBL/GenBank/DDBJ whole genome shotgun (WGS) entry which is preliminary data.</text>
</comment>
<dbReference type="Proteomes" id="UP000664795">
    <property type="component" value="Unassembled WGS sequence"/>
</dbReference>
<dbReference type="AlphaFoldDB" id="A0A939GAM1"/>
<keyword evidence="3" id="KW-1185">Reference proteome</keyword>
<evidence type="ECO:0000256" key="1">
    <source>
        <dbReference type="SAM" id="SignalP"/>
    </source>
</evidence>
<accession>A0A939GAM1</accession>
<dbReference type="EMBL" id="JAFMYU010000015">
    <property type="protein sequence ID" value="MBO0932853.1"/>
    <property type="molecule type" value="Genomic_DNA"/>
</dbReference>
<name>A0A939GAM1_9BACT</name>
<dbReference type="RefSeq" id="WP_207336819.1">
    <property type="nucleotide sequence ID" value="NZ_JAFMYU010000015.1"/>
</dbReference>
<feature type="chain" id="PRO_5037533315" evidence="1">
    <location>
        <begin position="24"/>
        <end position="282"/>
    </location>
</feature>
<sequence>MFTLNHLAPALLGAVLLTTVANAQSAAVDSVYTNEGTLAVNVKEITETGIRYTYPNEDVVNTVFKNSVYRVKYKSGRVQSFTEALALNPITGGDDWEKVVLSKLESEIKGLYKLEDVNAKAKGTTEFSNVNKVKNRAFDKLRMETAMLGGNVVFLTDQATNGNLYGSRFQSARSTETFLSGIAYSNRRPSYADFMTQLGTGRDFYLWETQRLGNNSTEISKTFNNTVAHIDSVTDENGQVFVTVSGTEITPGRYRLTYFDTKKIVLMVRDRRQIINLVLGMP</sequence>
<keyword evidence="1" id="KW-0732">Signal</keyword>
<evidence type="ECO:0000313" key="3">
    <source>
        <dbReference type="Proteomes" id="UP000664795"/>
    </source>
</evidence>
<protein>
    <submittedName>
        <fullName evidence="2">Uncharacterized protein</fullName>
    </submittedName>
</protein>
<organism evidence="2 3">
    <name type="scientific">Fibrella aquatilis</name>
    <dbReference type="NCBI Taxonomy" id="2817059"/>
    <lineage>
        <taxon>Bacteria</taxon>
        <taxon>Pseudomonadati</taxon>
        <taxon>Bacteroidota</taxon>
        <taxon>Cytophagia</taxon>
        <taxon>Cytophagales</taxon>
        <taxon>Spirosomataceae</taxon>
        <taxon>Fibrella</taxon>
    </lineage>
</organism>